<protein>
    <submittedName>
        <fullName evidence="2">Transcriptional regulator</fullName>
    </submittedName>
</protein>
<evidence type="ECO:0000259" key="1">
    <source>
        <dbReference type="PROSITE" id="PS50943"/>
    </source>
</evidence>
<dbReference type="InterPro" id="IPR000014">
    <property type="entry name" value="PAS"/>
</dbReference>
<dbReference type="CDD" id="cd00093">
    <property type="entry name" value="HTH_XRE"/>
    <property type="match status" value="1"/>
</dbReference>
<reference evidence="2 3" key="1">
    <citation type="submission" date="2019-03" db="EMBL/GenBank/DDBJ databases">
        <title>Paraburkholderia sp. isolated from native Mimosa gymnas in Guartela State Park, Brazil.</title>
        <authorList>
            <person name="Paulitsch F."/>
            <person name="Hungria M."/>
            <person name="Delamuta J.R.M."/>
            <person name="Ribeiro R.A."/>
            <person name="Dall'Agnol R."/>
            <person name="Silva J.S.B."/>
        </authorList>
    </citation>
    <scope>NUCLEOTIDE SEQUENCE [LARGE SCALE GENOMIC DNA]</scope>
    <source>
        <strain evidence="2 3">CNPSo 3008</strain>
    </source>
</reference>
<comment type="caution">
    <text evidence="2">The sequence shown here is derived from an EMBL/GenBank/DDBJ whole genome shotgun (WGS) entry which is preliminary data.</text>
</comment>
<dbReference type="InterPro" id="IPR041413">
    <property type="entry name" value="MLTR_LBD"/>
</dbReference>
<accession>A0A4V2ZV80</accession>
<dbReference type="SUPFAM" id="SSF47413">
    <property type="entry name" value="lambda repressor-like DNA-binding domains"/>
    <property type="match status" value="1"/>
</dbReference>
<dbReference type="SMART" id="SM00091">
    <property type="entry name" value="PAS"/>
    <property type="match status" value="1"/>
</dbReference>
<dbReference type="Proteomes" id="UP000295606">
    <property type="component" value="Unassembled WGS sequence"/>
</dbReference>
<dbReference type="PANTHER" id="PTHR35010">
    <property type="entry name" value="BLL4672 PROTEIN-RELATED"/>
    <property type="match status" value="1"/>
</dbReference>
<dbReference type="Gene3D" id="1.10.260.40">
    <property type="entry name" value="lambda repressor-like DNA-binding domains"/>
    <property type="match status" value="1"/>
</dbReference>
<dbReference type="InterPro" id="IPR001387">
    <property type="entry name" value="Cro/C1-type_HTH"/>
</dbReference>
<dbReference type="Pfam" id="PF13560">
    <property type="entry name" value="HTH_31"/>
    <property type="match status" value="1"/>
</dbReference>
<sequence>MTATTQTQFGEFLRSRRKKLSPDDVGLGGGRRRRTPGLRREEVAELAGIGVDWYVRLEQGRAVSPSDATLDALAQALRLDKAEAAHLRALAQRGEPRVFARESVPPTLARIVASLGLPAYVAGRRWDILVCNEAASDLLGFDRLAAEDRNIMTYMFIEPEARRLFGASWSDEARRMIALFRTSHDLYAGDPAFVELVERLRSGSEEFARWWNAHDVRSGASGQKVLAHAKHGTQRYEYATFQANDDPALKLAIYTPAGADAV</sequence>
<evidence type="ECO:0000313" key="2">
    <source>
        <dbReference type="EMBL" id="TDG03833.1"/>
    </source>
</evidence>
<dbReference type="EMBL" id="SMOD01000035">
    <property type="protein sequence ID" value="TDG03833.1"/>
    <property type="molecule type" value="Genomic_DNA"/>
</dbReference>
<dbReference type="PANTHER" id="PTHR35010:SF3">
    <property type="entry name" value="BLL4873 PROTEIN"/>
    <property type="match status" value="1"/>
</dbReference>
<dbReference type="OrthoDB" id="5346389at2"/>
<feature type="domain" description="HTH cro/C1-type" evidence="1">
    <location>
        <begin position="37"/>
        <end position="84"/>
    </location>
</feature>
<dbReference type="AlphaFoldDB" id="A0A4V2ZV80"/>
<dbReference type="Gene3D" id="3.30.450.180">
    <property type="match status" value="1"/>
</dbReference>
<dbReference type="InterPro" id="IPR010982">
    <property type="entry name" value="Lambda_DNA-bd_dom_sf"/>
</dbReference>
<gene>
    <name evidence="2" type="ORF">E1N52_32640</name>
</gene>
<organism evidence="2 3">
    <name type="scientific">Paraburkholderia guartelaensis</name>
    <dbReference type="NCBI Taxonomy" id="2546446"/>
    <lineage>
        <taxon>Bacteria</taxon>
        <taxon>Pseudomonadati</taxon>
        <taxon>Pseudomonadota</taxon>
        <taxon>Betaproteobacteria</taxon>
        <taxon>Burkholderiales</taxon>
        <taxon>Burkholderiaceae</taxon>
        <taxon>Paraburkholderia</taxon>
    </lineage>
</organism>
<dbReference type="SMART" id="SM00530">
    <property type="entry name" value="HTH_XRE"/>
    <property type="match status" value="1"/>
</dbReference>
<dbReference type="PROSITE" id="PS50943">
    <property type="entry name" value="HTH_CROC1"/>
    <property type="match status" value="1"/>
</dbReference>
<evidence type="ECO:0000313" key="3">
    <source>
        <dbReference type="Proteomes" id="UP000295606"/>
    </source>
</evidence>
<dbReference type="GO" id="GO:0003677">
    <property type="term" value="F:DNA binding"/>
    <property type="evidence" value="ECO:0007669"/>
    <property type="project" value="InterPro"/>
</dbReference>
<proteinExistence type="predicted"/>
<dbReference type="RefSeq" id="WP_133187660.1">
    <property type="nucleotide sequence ID" value="NZ_SMOD01000035.1"/>
</dbReference>
<name>A0A4V2ZV80_9BURK</name>
<dbReference type="Pfam" id="PF17765">
    <property type="entry name" value="MLTR_LBD"/>
    <property type="match status" value="1"/>
</dbReference>